<protein>
    <submittedName>
        <fullName evidence="2">Uncharacterized protein DUF742</fullName>
    </submittedName>
</protein>
<name>A0A2N3YA68_SACSN</name>
<feature type="region of interest" description="Disordered" evidence="1">
    <location>
        <begin position="1"/>
        <end position="72"/>
    </location>
</feature>
<comment type="caution">
    <text evidence="2">The sequence shown here is derived from an EMBL/GenBank/DDBJ whole genome shotgun (WGS) entry which is preliminary data.</text>
</comment>
<dbReference type="PANTHER" id="PTHR36221:SF1">
    <property type="entry name" value="DUF742 DOMAIN-CONTAINING PROTEIN"/>
    <property type="match status" value="1"/>
</dbReference>
<dbReference type="OrthoDB" id="4244884at2"/>
<evidence type="ECO:0000313" key="3">
    <source>
        <dbReference type="Proteomes" id="UP000233786"/>
    </source>
</evidence>
<reference evidence="2" key="1">
    <citation type="submission" date="2017-12" db="EMBL/GenBank/DDBJ databases">
        <title>Sequencing the genomes of 1000 Actinobacteria strains.</title>
        <authorList>
            <person name="Klenk H.-P."/>
        </authorList>
    </citation>
    <scope>NUCLEOTIDE SEQUENCE [LARGE SCALE GENOMIC DNA]</scope>
    <source>
        <strain evidence="2">DSM 44228</strain>
    </source>
</reference>
<gene>
    <name evidence="2" type="ORF">A8926_8003</name>
</gene>
<dbReference type="EMBL" id="PJNB01000001">
    <property type="protein sequence ID" value="PKW19809.1"/>
    <property type="molecule type" value="Genomic_DNA"/>
</dbReference>
<accession>A0A2N3YA68</accession>
<dbReference type="PANTHER" id="PTHR36221">
    <property type="entry name" value="DUF742 DOMAIN-CONTAINING PROTEIN"/>
    <property type="match status" value="1"/>
</dbReference>
<organism evidence="2 3">
    <name type="scientific">Saccharopolyspora spinosa</name>
    <dbReference type="NCBI Taxonomy" id="60894"/>
    <lineage>
        <taxon>Bacteria</taxon>
        <taxon>Bacillati</taxon>
        <taxon>Actinomycetota</taxon>
        <taxon>Actinomycetes</taxon>
        <taxon>Pseudonocardiales</taxon>
        <taxon>Pseudonocardiaceae</taxon>
        <taxon>Saccharopolyspora</taxon>
    </lineage>
</organism>
<feature type="compositionally biased region" description="Pro residues" evidence="1">
    <location>
        <begin position="58"/>
        <end position="71"/>
    </location>
</feature>
<dbReference type="RefSeq" id="WP_029534820.1">
    <property type="nucleotide sequence ID" value="NZ_CP061007.1"/>
</dbReference>
<sequence length="199" mass="22030">MSTGPDSSGRHRWDDRESPEADAVAEVFNRFTLDSGRRGRRRKRARDEPEPQESGPLAPEPPWPSSEPVDPPALAATREQANPHEFEAAATYIRPYAWTGGRTRSNHRLELETLVSTSESGLPGRLQRLEHHSVAELCRNPRSVAEVAALLDVPLSVAKVLLGDMADLGLITVHRTVSENGSKPHLLLMERVLSGLRRL</sequence>
<keyword evidence="3" id="KW-1185">Reference proteome</keyword>
<feature type="compositionally biased region" description="Basic and acidic residues" evidence="1">
    <location>
        <begin position="8"/>
        <end position="19"/>
    </location>
</feature>
<dbReference type="Proteomes" id="UP000233786">
    <property type="component" value="Unassembled WGS sequence"/>
</dbReference>
<dbReference type="STRING" id="994479.GCA_000194155_00148"/>
<dbReference type="AlphaFoldDB" id="A0A2N3YA68"/>
<dbReference type="Pfam" id="PF05331">
    <property type="entry name" value="DUF742"/>
    <property type="match status" value="1"/>
</dbReference>
<evidence type="ECO:0000256" key="1">
    <source>
        <dbReference type="SAM" id="MobiDB-lite"/>
    </source>
</evidence>
<proteinExistence type="predicted"/>
<evidence type="ECO:0000313" key="2">
    <source>
        <dbReference type="EMBL" id="PKW19809.1"/>
    </source>
</evidence>
<dbReference type="InterPro" id="IPR007995">
    <property type="entry name" value="DUF742"/>
</dbReference>